<dbReference type="EMBL" id="CR626927">
    <property type="protein sequence ID" value="CAH09331.1"/>
    <property type="molecule type" value="Genomic_DNA"/>
</dbReference>
<keyword evidence="2" id="KW-1185">Reference proteome</keyword>
<organism evidence="1 2">
    <name type="scientific">Bacteroides fragilis (strain ATCC 25285 / DSM 2151 / CCUG 4856 / JCM 11019 / LMG 10263 / NCTC 9343 / Onslow / VPI 2553 / EN-2)</name>
    <dbReference type="NCBI Taxonomy" id="272559"/>
    <lineage>
        <taxon>Bacteria</taxon>
        <taxon>Pseudomonadati</taxon>
        <taxon>Bacteroidota</taxon>
        <taxon>Bacteroidia</taxon>
        <taxon>Bacteroidales</taxon>
        <taxon>Bacteroidaceae</taxon>
        <taxon>Bacteroides</taxon>
    </lineage>
</organism>
<evidence type="ECO:0000313" key="1">
    <source>
        <dbReference type="EMBL" id="CAH09331.1"/>
    </source>
</evidence>
<name>Q5L998_BACFN</name>
<dbReference type="HOGENOM" id="CLU_2894524_0_0_10"/>
<dbReference type="AlphaFoldDB" id="Q5L998"/>
<protein>
    <submittedName>
        <fullName evidence="1">Uncharacterized protein</fullName>
    </submittedName>
</protein>
<dbReference type="PaxDb" id="272559-BF9343_3550"/>
<evidence type="ECO:0000313" key="2">
    <source>
        <dbReference type="Proteomes" id="UP000006731"/>
    </source>
</evidence>
<proteinExistence type="predicted"/>
<accession>Q5L998</accession>
<reference evidence="1 2" key="1">
    <citation type="journal article" date="2005" name="Science">
        <title>Extensive DNA inversions in the B. fragilis genome control variable gene expression.</title>
        <authorList>
            <person name="Cerdeno-Tarraga A.M."/>
            <person name="Patrick S."/>
            <person name="Crosmann L."/>
            <person name="Blakely G."/>
            <person name="Abratt V."/>
            <person name="Lennard N."/>
            <person name="Duerden B."/>
            <person name="Poxton I."/>
            <person name="Harris B."/>
            <person name="Quail M.A."/>
            <person name="Barron A."/>
            <person name="Clarck L."/>
            <person name="Corton C."/>
            <person name="Doggett J."/>
            <person name="Holden M.T.G."/>
            <person name="Larke N."/>
            <person name="Line A."/>
            <person name="Lord A."/>
            <person name="Norbertczak H."/>
            <person name="Ormond D."/>
            <person name="Price C."/>
            <person name="Rabbinowitsch E."/>
            <person name="Woodward J."/>
            <person name="Barrel B.G."/>
            <person name="Parkhill J."/>
        </authorList>
    </citation>
    <scope>NUCLEOTIDE SEQUENCE [LARGE SCALE GENOMIC DNA]</scope>
    <source>
        <strain evidence="2">ATCC 25285 / DSM 2151 / CCUG 4856 / JCM 11019 / LMG 10263 / NCTC 9343 / Onslow / VPI 2553 / EN-2</strain>
    </source>
</reference>
<sequence length="62" mass="7260">MVFFYSIAYISPSLIHENSAGNCHKHYISLPFQSIEEQDLLYPEPSKRFSEPILKYLPFLIP</sequence>
<dbReference type="Proteomes" id="UP000006731">
    <property type="component" value="Chromosome"/>
</dbReference>
<gene>
    <name evidence="1" type="ORF">BF9343_3550</name>
</gene>
<dbReference type="KEGG" id="bfs:BF9343_3550"/>